<evidence type="ECO:0000256" key="1">
    <source>
        <dbReference type="ARBA" id="ARBA00010790"/>
    </source>
</evidence>
<feature type="domain" description="Glucose-methanol-choline oxidoreductase N-terminal" evidence="4">
    <location>
        <begin position="327"/>
        <end position="341"/>
    </location>
</feature>
<dbReference type="GO" id="GO:0050660">
    <property type="term" value="F:flavin adenine dinucleotide binding"/>
    <property type="evidence" value="ECO:0007669"/>
    <property type="project" value="InterPro"/>
</dbReference>
<dbReference type="InterPro" id="IPR007867">
    <property type="entry name" value="GMC_OxRtase_C"/>
</dbReference>
<sequence length="699" mass="77903">MTKWLRTLVLSTLLLSSTCSAASLFDYVGGATDIVAGVARLLAESLVYRHRQVEDMTPRQNQEYDFVIVGAGTAGATLAARLTENPNVTVLLVEAGGHEPLLLDVPLLALLFMFYPRTNWGYRTERSNDYCLGMKNRQCFLAVGKVLGGSSTNNFMLATRGNEHNFNKWAKMTGDESWSYSNVLPYFKKLENFQADLTKFDDEYHGFEGPVEISNLRYRTLVADAFVEAGRELGLPPRDYNGPVQQGMHYTQTNQANGERVSANRAYLIPAKNRPNLHVSMGSHATKVLIDPSSRLAYGVEFSKRGWLGFKRRIGVKARNEVILSAGTLNTPKILMLSGVGPKDELRKHDIEVLHDHPRIGKNLIDHITFAGLSYLVDDKDSALGWSTFLNTSNHLVADYFNPRRSGPLSLGAGVEGMGFVDIDNATSTETEPDVEMAFGGLQLGYAWPFHLPFGILSNQRGCIFLPTLLQPKSRGEVLLSSKDPFEHPRILTNWLSHPDDVRRLVKAVRLGQALAKTRAFKRYGATPFARPIPGCEQHGWDTDKYWECAIRTYTVTFWHFTGTCRMGKENDPEAVVNSKLLGVGSIPTRRIFEVRFFAWCGRACARGGAGTTQKEDPGYVISLRSGKKPRFTVRAGSDRITISRSPRRGLTRLAIDGAQHSHDEVRSENYTHKRAPDAGAKAQQERMMAPEARTTLTR</sequence>
<dbReference type="SUPFAM" id="SSF54373">
    <property type="entry name" value="FAD-linked reductases, C-terminal domain"/>
    <property type="match status" value="1"/>
</dbReference>
<dbReference type="Gene3D" id="3.30.560.10">
    <property type="entry name" value="Glucose Oxidase, domain 3"/>
    <property type="match status" value="1"/>
</dbReference>
<proteinExistence type="inferred from homology"/>
<dbReference type="PANTHER" id="PTHR11552">
    <property type="entry name" value="GLUCOSE-METHANOL-CHOLINE GMC OXIDOREDUCTASE"/>
    <property type="match status" value="1"/>
</dbReference>
<dbReference type="Pfam" id="PF05199">
    <property type="entry name" value="GMC_oxred_C"/>
    <property type="match status" value="1"/>
</dbReference>
<evidence type="ECO:0000256" key="3">
    <source>
        <dbReference type="SAM" id="SignalP"/>
    </source>
</evidence>
<comment type="similarity">
    <text evidence="1">Belongs to the GMC oxidoreductase family.</text>
</comment>
<dbReference type="InterPro" id="IPR000172">
    <property type="entry name" value="GMC_OxRdtase_N"/>
</dbReference>
<dbReference type="SUPFAM" id="SSF51905">
    <property type="entry name" value="FAD/NAD(P)-binding domain"/>
    <property type="match status" value="1"/>
</dbReference>
<dbReference type="AlphaFoldDB" id="A0A6H5IUE0"/>
<dbReference type="OrthoDB" id="269227at2759"/>
<reference evidence="5 6" key="1">
    <citation type="submission" date="2020-02" db="EMBL/GenBank/DDBJ databases">
        <authorList>
            <person name="Ferguson B K."/>
        </authorList>
    </citation>
    <scope>NUCLEOTIDE SEQUENCE [LARGE SCALE GENOMIC DNA]</scope>
</reference>
<feature type="signal peptide" evidence="3">
    <location>
        <begin position="1"/>
        <end position="21"/>
    </location>
</feature>
<dbReference type="PANTHER" id="PTHR11552:SF158">
    <property type="entry name" value="GH23626P-RELATED"/>
    <property type="match status" value="1"/>
</dbReference>
<evidence type="ECO:0000256" key="2">
    <source>
        <dbReference type="SAM" id="MobiDB-lite"/>
    </source>
</evidence>
<keyword evidence="3" id="KW-0732">Signal</keyword>
<feature type="chain" id="PRO_5026331743" description="Glucose-methanol-choline oxidoreductase N-terminal domain-containing protein" evidence="3">
    <location>
        <begin position="22"/>
        <end position="699"/>
    </location>
</feature>
<dbReference type="PROSITE" id="PS00624">
    <property type="entry name" value="GMC_OXRED_2"/>
    <property type="match status" value="1"/>
</dbReference>
<feature type="region of interest" description="Disordered" evidence="2">
    <location>
        <begin position="659"/>
        <end position="699"/>
    </location>
</feature>
<evidence type="ECO:0000259" key="4">
    <source>
        <dbReference type="PROSITE" id="PS00624"/>
    </source>
</evidence>
<evidence type="ECO:0000313" key="6">
    <source>
        <dbReference type="Proteomes" id="UP000479190"/>
    </source>
</evidence>
<organism evidence="5 6">
    <name type="scientific">Trichogramma brassicae</name>
    <dbReference type="NCBI Taxonomy" id="86971"/>
    <lineage>
        <taxon>Eukaryota</taxon>
        <taxon>Metazoa</taxon>
        <taxon>Ecdysozoa</taxon>
        <taxon>Arthropoda</taxon>
        <taxon>Hexapoda</taxon>
        <taxon>Insecta</taxon>
        <taxon>Pterygota</taxon>
        <taxon>Neoptera</taxon>
        <taxon>Endopterygota</taxon>
        <taxon>Hymenoptera</taxon>
        <taxon>Apocrita</taxon>
        <taxon>Proctotrupomorpha</taxon>
        <taxon>Chalcidoidea</taxon>
        <taxon>Trichogrammatidae</taxon>
        <taxon>Trichogramma</taxon>
    </lineage>
</organism>
<evidence type="ECO:0000313" key="5">
    <source>
        <dbReference type="EMBL" id="CAB0039516.1"/>
    </source>
</evidence>
<feature type="compositionally biased region" description="Basic and acidic residues" evidence="2">
    <location>
        <begin position="660"/>
        <end position="677"/>
    </location>
</feature>
<dbReference type="Gene3D" id="3.50.50.60">
    <property type="entry name" value="FAD/NAD(P)-binding domain"/>
    <property type="match status" value="1"/>
</dbReference>
<accession>A0A6H5IUE0</accession>
<dbReference type="GO" id="GO:0016614">
    <property type="term" value="F:oxidoreductase activity, acting on CH-OH group of donors"/>
    <property type="evidence" value="ECO:0007669"/>
    <property type="project" value="InterPro"/>
</dbReference>
<keyword evidence="6" id="KW-1185">Reference proteome</keyword>
<protein>
    <recommendedName>
        <fullName evidence="4">Glucose-methanol-choline oxidoreductase N-terminal domain-containing protein</fullName>
    </recommendedName>
</protein>
<dbReference type="Proteomes" id="UP000479190">
    <property type="component" value="Unassembled WGS sequence"/>
</dbReference>
<dbReference type="InterPro" id="IPR036188">
    <property type="entry name" value="FAD/NAD-bd_sf"/>
</dbReference>
<dbReference type="InterPro" id="IPR012132">
    <property type="entry name" value="GMC_OxRdtase"/>
</dbReference>
<dbReference type="Pfam" id="PF00732">
    <property type="entry name" value="GMC_oxred_N"/>
    <property type="match status" value="1"/>
</dbReference>
<gene>
    <name evidence="5" type="ORF">TBRA_LOCUS11257</name>
</gene>
<dbReference type="EMBL" id="CADCXV010000966">
    <property type="protein sequence ID" value="CAB0039516.1"/>
    <property type="molecule type" value="Genomic_DNA"/>
</dbReference>
<name>A0A6H5IUE0_9HYME</name>